<dbReference type="AlphaFoldDB" id="A0A9Q1LJI5"/>
<dbReference type="GO" id="GO:0012505">
    <property type="term" value="C:endomembrane system"/>
    <property type="evidence" value="ECO:0007669"/>
    <property type="project" value="UniProtKB-SubCell"/>
</dbReference>
<comment type="subcellular location">
    <subcellularLocation>
        <location evidence="1">Endomembrane system</location>
        <topology evidence="1">Multi-pass membrane protein</topology>
    </subcellularLocation>
</comment>
<evidence type="ECO:0000313" key="9">
    <source>
        <dbReference type="Proteomes" id="UP001152561"/>
    </source>
</evidence>
<dbReference type="EMBL" id="JAJAGQ010000017">
    <property type="protein sequence ID" value="KAJ8538428.1"/>
    <property type="molecule type" value="Genomic_DNA"/>
</dbReference>
<accession>A0A9Q1LJI5</accession>
<feature type="transmembrane region" description="Helical" evidence="7">
    <location>
        <begin position="147"/>
        <end position="173"/>
    </location>
</feature>
<proteinExistence type="inferred from homology"/>
<feature type="transmembrane region" description="Helical" evidence="7">
    <location>
        <begin position="116"/>
        <end position="135"/>
    </location>
</feature>
<keyword evidence="3" id="KW-0732">Signal</keyword>
<sequence length="254" mass="27151">MTVDQNLCTNCKIGAHNCCLAVLVAQVELENRRDLQNYPHSSLFNYSSKRTVAESFGGPMAIGMKQMSMIIATFGVLSFIIGVIAENKKPAAGTAISGKGVVICKYKSDPTVALGYLSFAFLAASSVAGFLSLFYPYQGKSIPQAALLRNTSFIVFLNIALGTTGLAAALLLWPTISEQLHITRNIHHNLQTDCPTAKTGLLGGGAFLSLDSALFWLVALMLAGNAREDYFQEADVKGELKASYADGEIIKSSA</sequence>
<keyword evidence="4 7" id="KW-1133">Transmembrane helix</keyword>
<keyword evidence="5 7" id="KW-0472">Membrane</keyword>
<dbReference type="Proteomes" id="UP001152561">
    <property type="component" value="Unassembled WGS sequence"/>
</dbReference>
<dbReference type="InterPro" id="IPR009606">
    <property type="entry name" value="DEAL/Modifying_wall_lignin1/2"/>
</dbReference>
<comment type="caution">
    <text evidence="8">The sequence shown here is derived from an EMBL/GenBank/DDBJ whole genome shotgun (WGS) entry which is preliminary data.</text>
</comment>
<feature type="transmembrane region" description="Helical" evidence="7">
    <location>
        <begin position="201"/>
        <end position="223"/>
    </location>
</feature>
<dbReference type="OrthoDB" id="1931917at2759"/>
<evidence type="ECO:0000256" key="1">
    <source>
        <dbReference type="ARBA" id="ARBA00004127"/>
    </source>
</evidence>
<comment type="similarity">
    <text evidence="6">Belongs to the DESIGUAL family.</text>
</comment>
<evidence type="ECO:0000256" key="3">
    <source>
        <dbReference type="ARBA" id="ARBA00022729"/>
    </source>
</evidence>
<evidence type="ECO:0000313" key="8">
    <source>
        <dbReference type="EMBL" id="KAJ8538428.1"/>
    </source>
</evidence>
<evidence type="ECO:0000256" key="4">
    <source>
        <dbReference type="ARBA" id="ARBA00022989"/>
    </source>
</evidence>
<dbReference type="InterPro" id="IPR052222">
    <property type="entry name" value="DESIGUAL"/>
</dbReference>
<evidence type="ECO:0000256" key="5">
    <source>
        <dbReference type="ARBA" id="ARBA00023136"/>
    </source>
</evidence>
<dbReference type="Pfam" id="PF06749">
    <property type="entry name" value="DUF1218"/>
    <property type="match status" value="1"/>
</dbReference>
<feature type="transmembrane region" description="Helical" evidence="7">
    <location>
        <begin position="67"/>
        <end position="85"/>
    </location>
</feature>
<name>A0A9Q1LJI5_9SOLA</name>
<evidence type="ECO:0000256" key="7">
    <source>
        <dbReference type="SAM" id="Phobius"/>
    </source>
</evidence>
<reference evidence="9" key="1">
    <citation type="journal article" date="2023" name="Proc. Natl. Acad. Sci. U.S.A.">
        <title>Genomic and structural basis for evolution of tropane alkaloid biosynthesis.</title>
        <authorList>
            <person name="Wanga Y.-J."/>
            <person name="Taina T."/>
            <person name="Yua J.-Y."/>
            <person name="Lia J."/>
            <person name="Xua B."/>
            <person name="Chenc J."/>
            <person name="D'Auriad J.C."/>
            <person name="Huanga J.-P."/>
            <person name="Huanga S.-X."/>
        </authorList>
    </citation>
    <scope>NUCLEOTIDE SEQUENCE [LARGE SCALE GENOMIC DNA]</scope>
    <source>
        <strain evidence="9">cv. KIB-2019</strain>
    </source>
</reference>
<gene>
    <name evidence="8" type="ORF">K7X08_027649</name>
</gene>
<dbReference type="PANTHER" id="PTHR31769">
    <property type="entry name" value="OS07G0462200 PROTEIN-RELATED"/>
    <property type="match status" value="1"/>
</dbReference>
<evidence type="ECO:0000256" key="2">
    <source>
        <dbReference type="ARBA" id="ARBA00022692"/>
    </source>
</evidence>
<protein>
    <submittedName>
        <fullName evidence="8">Uncharacterized protein</fullName>
    </submittedName>
</protein>
<organism evidence="8 9">
    <name type="scientific">Anisodus acutangulus</name>
    <dbReference type="NCBI Taxonomy" id="402998"/>
    <lineage>
        <taxon>Eukaryota</taxon>
        <taxon>Viridiplantae</taxon>
        <taxon>Streptophyta</taxon>
        <taxon>Embryophyta</taxon>
        <taxon>Tracheophyta</taxon>
        <taxon>Spermatophyta</taxon>
        <taxon>Magnoliopsida</taxon>
        <taxon>eudicotyledons</taxon>
        <taxon>Gunneridae</taxon>
        <taxon>Pentapetalae</taxon>
        <taxon>asterids</taxon>
        <taxon>lamiids</taxon>
        <taxon>Solanales</taxon>
        <taxon>Solanaceae</taxon>
        <taxon>Solanoideae</taxon>
        <taxon>Hyoscyameae</taxon>
        <taxon>Anisodus</taxon>
    </lineage>
</organism>
<keyword evidence="2 7" id="KW-0812">Transmembrane</keyword>
<evidence type="ECO:0000256" key="6">
    <source>
        <dbReference type="ARBA" id="ARBA00029467"/>
    </source>
</evidence>
<keyword evidence="9" id="KW-1185">Reference proteome</keyword>